<keyword evidence="1" id="KW-0472">Membrane</keyword>
<evidence type="ECO:0000313" key="3">
    <source>
        <dbReference type="Proteomes" id="UP000077295"/>
    </source>
</evidence>
<keyword evidence="1" id="KW-0812">Transmembrane</keyword>
<feature type="transmembrane region" description="Helical" evidence="1">
    <location>
        <begin position="31"/>
        <end position="53"/>
    </location>
</feature>
<accession>A0ABD7KU14</accession>
<reference evidence="2 3" key="1">
    <citation type="submission" date="2016-03" db="EMBL/GenBank/DDBJ databases">
        <authorList>
            <consortium name="Pathogen Informatics"/>
        </authorList>
    </citation>
    <scope>NUCLEOTIDE SEQUENCE [LARGE SCALE GENOMIC DNA]</scope>
    <source>
        <strain evidence="3">e552</strain>
    </source>
</reference>
<evidence type="ECO:0000256" key="1">
    <source>
        <dbReference type="SAM" id="Phobius"/>
    </source>
</evidence>
<keyword evidence="1" id="KW-1133">Transmembrane helix</keyword>
<name>A0ABD7KU14_9ENTR</name>
<comment type="caution">
    <text evidence="2">The sequence shown here is derived from an EMBL/GenBank/DDBJ whole genome shotgun (WGS) entry which is preliminary data.</text>
</comment>
<proteinExistence type="predicted"/>
<dbReference type="EMBL" id="FKEV01000003">
    <property type="protein sequence ID" value="SAD90038.1"/>
    <property type="molecule type" value="Genomic_DNA"/>
</dbReference>
<gene>
    <name evidence="2" type="ORF">SAMEA2273187_01344</name>
</gene>
<protein>
    <submittedName>
        <fullName evidence="2">Uncharacterized protein</fullName>
    </submittedName>
</protein>
<dbReference type="AlphaFoldDB" id="A0ABD7KU14"/>
<sequence length="220" mass="25095">MDIVNLLEVLKPASHVVTVKMETASNNWDSIIKVLIAILPAIISFIALFFSYFQFKTNIRYQSEQYALGIEQQLKTLKLNTRLATEIEMKKDVCKEVRAAYVSFMKNHSLLYSAKLDYKSLEQRDDAEGNKKRAIAHEVVMERGQLCLESKMLIDSYLDLNDTKDKEFFDSLNNVSRMAFKAECDGAQLGQAQGKCAGICFEFIERRRKEITGLVDTIGN</sequence>
<evidence type="ECO:0000313" key="2">
    <source>
        <dbReference type="EMBL" id="SAD90038.1"/>
    </source>
</evidence>
<dbReference type="Proteomes" id="UP000077295">
    <property type="component" value="Unassembled WGS sequence"/>
</dbReference>
<dbReference type="RefSeq" id="WP_063840779.1">
    <property type="nucleotide sequence ID" value="NZ_FKEV01000003.1"/>
</dbReference>
<organism evidence="2 3">
    <name type="scientific">Enterobacter hormaechei</name>
    <dbReference type="NCBI Taxonomy" id="158836"/>
    <lineage>
        <taxon>Bacteria</taxon>
        <taxon>Pseudomonadati</taxon>
        <taxon>Pseudomonadota</taxon>
        <taxon>Gammaproteobacteria</taxon>
        <taxon>Enterobacterales</taxon>
        <taxon>Enterobacteriaceae</taxon>
        <taxon>Enterobacter</taxon>
        <taxon>Enterobacter cloacae complex</taxon>
    </lineage>
</organism>